<organism evidence="1 2">
    <name type="scientific">Gigaspora margarita</name>
    <dbReference type="NCBI Taxonomy" id="4874"/>
    <lineage>
        <taxon>Eukaryota</taxon>
        <taxon>Fungi</taxon>
        <taxon>Fungi incertae sedis</taxon>
        <taxon>Mucoromycota</taxon>
        <taxon>Glomeromycotina</taxon>
        <taxon>Glomeromycetes</taxon>
        <taxon>Diversisporales</taxon>
        <taxon>Gigasporaceae</taxon>
        <taxon>Gigaspora</taxon>
    </lineage>
</organism>
<proteinExistence type="predicted"/>
<name>A0ABN7UYT8_GIGMA</name>
<comment type="caution">
    <text evidence="1">The sequence shown here is derived from an EMBL/GenBank/DDBJ whole genome shotgun (WGS) entry which is preliminary data.</text>
</comment>
<protein>
    <submittedName>
        <fullName evidence="1">30206_t:CDS:1</fullName>
    </submittedName>
</protein>
<accession>A0ABN7UYT8</accession>
<gene>
    <name evidence="1" type="ORF">GMARGA_LOCUS12330</name>
</gene>
<evidence type="ECO:0000313" key="1">
    <source>
        <dbReference type="EMBL" id="CAG8704237.1"/>
    </source>
</evidence>
<sequence>MKEFSCWTRKDKLLKNCKIGSQLSPIGAKELYRLIKRFLDFDFYKQLYGFGNNKIRKQVVVAKKDLQKVLASLIVIIFALGKNNKLFYPKVEKQVKLYVLATASSTKGASFYEKLQSKNNYSNFRITIS</sequence>
<keyword evidence="2" id="KW-1185">Reference proteome</keyword>
<dbReference type="Proteomes" id="UP000789901">
    <property type="component" value="Unassembled WGS sequence"/>
</dbReference>
<dbReference type="EMBL" id="CAJVQB010007485">
    <property type="protein sequence ID" value="CAG8704237.1"/>
    <property type="molecule type" value="Genomic_DNA"/>
</dbReference>
<evidence type="ECO:0000313" key="2">
    <source>
        <dbReference type="Proteomes" id="UP000789901"/>
    </source>
</evidence>
<reference evidence="1 2" key="1">
    <citation type="submission" date="2021-06" db="EMBL/GenBank/DDBJ databases">
        <authorList>
            <person name="Kallberg Y."/>
            <person name="Tangrot J."/>
            <person name="Rosling A."/>
        </authorList>
    </citation>
    <scope>NUCLEOTIDE SEQUENCE [LARGE SCALE GENOMIC DNA]</scope>
    <source>
        <strain evidence="1 2">120-4 pot B 10/14</strain>
    </source>
</reference>